<proteinExistence type="predicted"/>
<sequence length="105" mass="11050">MRMIKTTMGALVVSSALIAGTVVAEQQALTAAQLQSSVLAGGCAGCHGTDGRLSGFPNRPAQALETQLLNFKYDRIPSTVMGRITKGFTDEELAEIARYFASVGN</sequence>
<dbReference type="GO" id="GO:0009055">
    <property type="term" value="F:electron transfer activity"/>
    <property type="evidence" value="ECO:0007669"/>
    <property type="project" value="InterPro"/>
</dbReference>
<evidence type="ECO:0000256" key="1">
    <source>
        <dbReference type="SAM" id="SignalP"/>
    </source>
</evidence>
<feature type="signal peptide" evidence="1">
    <location>
        <begin position="1"/>
        <end position="24"/>
    </location>
</feature>
<dbReference type="RefSeq" id="WP_304994916.1">
    <property type="nucleotide sequence ID" value="NZ_CP101717.1"/>
</dbReference>
<evidence type="ECO:0000313" key="2">
    <source>
        <dbReference type="EMBL" id="WLD57631.1"/>
    </source>
</evidence>
<dbReference type="GO" id="GO:0020037">
    <property type="term" value="F:heme binding"/>
    <property type="evidence" value="ECO:0007669"/>
    <property type="project" value="InterPro"/>
</dbReference>
<organism evidence="2">
    <name type="scientific">Salinispirillum sp. LH 10-3-1</name>
    <dbReference type="NCBI Taxonomy" id="2952525"/>
    <lineage>
        <taxon>Bacteria</taxon>
        <taxon>Pseudomonadati</taxon>
        <taxon>Pseudomonadota</taxon>
        <taxon>Gammaproteobacteria</taxon>
        <taxon>Oceanospirillales</taxon>
        <taxon>Saccharospirillaceae</taxon>
        <taxon>Salinispirillum</taxon>
    </lineage>
</organism>
<reference evidence="2" key="1">
    <citation type="submission" date="2022-07" db="EMBL/GenBank/DDBJ databases">
        <title>Complete genome sequence of Salinispirillum sp. LH10-3-1 capable of multiple carbohydrate inversion isolated from a soda lake.</title>
        <authorList>
            <person name="Liu J."/>
            <person name="Zhai Y."/>
            <person name="Zhang H."/>
            <person name="Yang H."/>
            <person name="Qu J."/>
            <person name="Li J."/>
        </authorList>
    </citation>
    <scope>NUCLEOTIDE SEQUENCE</scope>
    <source>
        <strain evidence="2">LH 10-3-1</strain>
    </source>
</reference>
<keyword evidence="1" id="KW-0732">Signal</keyword>
<dbReference type="EMBL" id="CP101717">
    <property type="protein sequence ID" value="WLD57631.1"/>
    <property type="molecule type" value="Genomic_DNA"/>
</dbReference>
<protein>
    <submittedName>
        <fullName evidence="2">Cytochrome c, class I</fullName>
    </submittedName>
</protein>
<dbReference type="AlphaFoldDB" id="A0AB38YEY3"/>
<dbReference type="SUPFAM" id="SSF46626">
    <property type="entry name" value="Cytochrome c"/>
    <property type="match status" value="1"/>
</dbReference>
<dbReference type="Gene3D" id="1.10.760.10">
    <property type="entry name" value="Cytochrome c-like domain"/>
    <property type="match status" value="1"/>
</dbReference>
<name>A0AB38YEY3_9GAMM</name>
<gene>
    <name evidence="2" type="ORF">NFC81_13050</name>
</gene>
<feature type="chain" id="PRO_5044200295" evidence="1">
    <location>
        <begin position="25"/>
        <end position="105"/>
    </location>
</feature>
<dbReference type="InterPro" id="IPR036909">
    <property type="entry name" value="Cyt_c-like_dom_sf"/>
</dbReference>
<accession>A0AB38YEY3</accession>